<dbReference type="AlphaFoldDB" id="A0A382NHY5"/>
<gene>
    <name evidence="1" type="ORF">METZ01_LOCUS312731</name>
</gene>
<dbReference type="EMBL" id="UINC01100093">
    <property type="protein sequence ID" value="SVC59877.1"/>
    <property type="molecule type" value="Genomic_DNA"/>
</dbReference>
<accession>A0A382NHY5</accession>
<evidence type="ECO:0000313" key="1">
    <source>
        <dbReference type="EMBL" id="SVC59877.1"/>
    </source>
</evidence>
<feature type="non-terminal residue" evidence="1">
    <location>
        <position position="29"/>
    </location>
</feature>
<organism evidence="1">
    <name type="scientific">marine metagenome</name>
    <dbReference type="NCBI Taxonomy" id="408172"/>
    <lineage>
        <taxon>unclassified sequences</taxon>
        <taxon>metagenomes</taxon>
        <taxon>ecological metagenomes</taxon>
    </lineage>
</organism>
<proteinExistence type="predicted"/>
<reference evidence="1" key="1">
    <citation type="submission" date="2018-05" db="EMBL/GenBank/DDBJ databases">
        <authorList>
            <person name="Lanie J.A."/>
            <person name="Ng W.-L."/>
            <person name="Kazmierczak K.M."/>
            <person name="Andrzejewski T.M."/>
            <person name="Davidsen T.M."/>
            <person name="Wayne K.J."/>
            <person name="Tettelin H."/>
            <person name="Glass J.I."/>
            <person name="Rusch D."/>
            <person name="Podicherti R."/>
            <person name="Tsui H.-C.T."/>
            <person name="Winkler M.E."/>
        </authorList>
    </citation>
    <scope>NUCLEOTIDE SEQUENCE</scope>
</reference>
<name>A0A382NHY5_9ZZZZ</name>
<protein>
    <submittedName>
        <fullName evidence="1">Uncharacterized protein</fullName>
    </submittedName>
</protein>
<sequence length="29" mass="3473">MSNYQLIFDAVRNYAETREDHAALIFNNR</sequence>